<keyword evidence="2" id="KW-1133">Transmembrane helix</keyword>
<keyword evidence="2" id="KW-0812">Transmembrane</keyword>
<keyword evidence="2" id="KW-0472">Membrane</keyword>
<organism evidence="3 4">
    <name type="scientific">Amphritea atlantica</name>
    <dbReference type="NCBI Taxonomy" id="355243"/>
    <lineage>
        <taxon>Bacteria</taxon>
        <taxon>Pseudomonadati</taxon>
        <taxon>Pseudomonadota</taxon>
        <taxon>Gammaproteobacteria</taxon>
        <taxon>Oceanospirillales</taxon>
        <taxon>Oceanospirillaceae</taxon>
        <taxon>Amphritea</taxon>
    </lineage>
</organism>
<feature type="region of interest" description="Disordered" evidence="1">
    <location>
        <begin position="137"/>
        <end position="164"/>
    </location>
</feature>
<keyword evidence="4" id="KW-1185">Reference proteome</keyword>
<geneLocation type="plasmid" evidence="3 4">
    <name>unnamed</name>
</geneLocation>
<gene>
    <name evidence="3" type="ORF">KDX31_19795</name>
</gene>
<evidence type="ECO:0000313" key="3">
    <source>
        <dbReference type="EMBL" id="UTW05637.1"/>
    </source>
</evidence>
<protein>
    <submittedName>
        <fullName evidence="3">Prepilin-type N-terminal cleavage/methylation domain-containing protein</fullName>
    </submittedName>
</protein>
<evidence type="ECO:0000256" key="1">
    <source>
        <dbReference type="SAM" id="MobiDB-lite"/>
    </source>
</evidence>
<dbReference type="EMBL" id="CP073345">
    <property type="protein sequence ID" value="UTW05637.1"/>
    <property type="molecule type" value="Genomic_DNA"/>
</dbReference>
<feature type="compositionally biased region" description="Polar residues" evidence="1">
    <location>
        <begin position="142"/>
        <end position="160"/>
    </location>
</feature>
<feature type="transmembrane region" description="Helical" evidence="2">
    <location>
        <begin position="12"/>
        <end position="33"/>
    </location>
</feature>
<evidence type="ECO:0000313" key="4">
    <source>
        <dbReference type="Proteomes" id="UP001059950"/>
    </source>
</evidence>
<name>A0ABY5H041_9GAMM</name>
<dbReference type="InterPro" id="IPR012902">
    <property type="entry name" value="N_methyl_site"/>
</dbReference>
<proteinExistence type="predicted"/>
<dbReference type="Pfam" id="PF07963">
    <property type="entry name" value="N_methyl"/>
    <property type="match status" value="1"/>
</dbReference>
<reference evidence="3" key="1">
    <citation type="submission" date="2021-04" db="EMBL/GenBank/DDBJ databases">
        <title>Oceanospirillales bacteria with DddD are important DMSP degraders in coastal seawater.</title>
        <authorList>
            <person name="Liu J."/>
        </authorList>
    </citation>
    <scope>NUCLEOTIDE SEQUENCE</scope>
    <source>
        <strain evidence="3">GY6</strain>
        <plasmid evidence="3">unnamed</plasmid>
    </source>
</reference>
<keyword evidence="3" id="KW-0614">Plasmid</keyword>
<dbReference type="PROSITE" id="PS00409">
    <property type="entry name" value="PROKAR_NTER_METHYL"/>
    <property type="match status" value="1"/>
</dbReference>
<dbReference type="Proteomes" id="UP001059950">
    <property type="component" value="Plasmid unnamed"/>
</dbReference>
<evidence type="ECO:0000256" key="2">
    <source>
        <dbReference type="SAM" id="Phobius"/>
    </source>
</evidence>
<sequence>MRTYIKKESGFTLIEALVAFLIIVVGLAGAALFQSELITESGASKSRAVAIALAEKELEEQRALLTDTQYADLETIVSGAVPVVHAVTVGNAVYDVSFSATKVSSGTTEAHYLLTASVDWDDAKGVTDSVSLSTLLSDNRPENSLDNSEQAGSTGSNPNVGQIERPSGAAVAIARVTTEEAKTDTAIGDYVELGDEKFGIKVGECDDGTCDIVVSVIKRINSDSPIFKVTGNIYFHDDPDNTFETVEAAPNVLTSEGGGCAVYEIASQAAYTCLFGEGWYGTISLILPLENNGKPADTVCLSPRAYKYYRVDPDTVSGSIDSDDIIGQSGLVRFTTDAGDGPYLATSDAAPGLGYYYLYDQVNTDTKLLAVPAINDPANYSGNIENQHFVVTDDTGNDSDDKYDICIQDGGANAEALFSHTDSDVPSSYPDLSQDNYSYTYVSGASITVEIPDDEIVIGYVNKAYEVSGSVDVTGVTGTAEELKDELEVGMSPLPDYAQKCVLEVVGDQLFDYSCFVDYNWEGTVSMSVASGAALTVSFSPPEYKFSDLGPYPRVTGDVTGKDFTVTE</sequence>
<accession>A0ABY5H041</accession>